<evidence type="ECO:0000313" key="9">
    <source>
        <dbReference type="Proteomes" id="UP000008461"/>
    </source>
</evidence>
<evidence type="ECO:0000256" key="5">
    <source>
        <dbReference type="ARBA" id="ARBA00022694"/>
    </source>
</evidence>
<dbReference type="Pfam" id="PF05175">
    <property type="entry name" value="MTS"/>
    <property type="match status" value="1"/>
</dbReference>
<dbReference type="EMBL" id="CP002691">
    <property type="protein sequence ID" value="AEE53583.1"/>
    <property type="molecule type" value="Genomic_DNA"/>
</dbReference>
<dbReference type="PANTHER" id="PTHR47739:SF1">
    <property type="entry name" value="TRNA1(VAL) (ADENINE(37)-N6)-METHYLTRANSFERASE"/>
    <property type="match status" value="1"/>
</dbReference>
<keyword evidence="2 6" id="KW-0489">Methyltransferase</keyword>
<dbReference type="KEGG" id="hhy:Halhy_5760"/>
<dbReference type="EC" id="2.1.1.223" evidence="6"/>
<evidence type="ECO:0000256" key="4">
    <source>
        <dbReference type="ARBA" id="ARBA00022691"/>
    </source>
</evidence>
<dbReference type="CDD" id="cd02440">
    <property type="entry name" value="AdoMet_MTases"/>
    <property type="match status" value="1"/>
</dbReference>
<dbReference type="PANTHER" id="PTHR47739">
    <property type="entry name" value="TRNA1(VAL) (ADENINE(37)-N6)-METHYLTRANSFERASE"/>
    <property type="match status" value="1"/>
</dbReference>
<name>F4KWY3_HALH1</name>
<dbReference type="InterPro" id="IPR002052">
    <property type="entry name" value="DNA_methylase_N6_adenine_CS"/>
</dbReference>
<dbReference type="GO" id="GO:0016430">
    <property type="term" value="F:tRNA (adenine-N6)-methyltransferase activity"/>
    <property type="evidence" value="ECO:0007669"/>
    <property type="project" value="UniProtKB-UniRule"/>
</dbReference>
<dbReference type="InterPro" id="IPR007848">
    <property type="entry name" value="Small_mtfrase_dom"/>
</dbReference>
<evidence type="ECO:0000259" key="7">
    <source>
        <dbReference type="Pfam" id="PF05175"/>
    </source>
</evidence>
<dbReference type="Gene3D" id="3.40.50.150">
    <property type="entry name" value="Vaccinia Virus protein VP39"/>
    <property type="match status" value="1"/>
</dbReference>
<feature type="domain" description="Methyltransferase small" evidence="7">
    <location>
        <begin position="61"/>
        <end position="151"/>
    </location>
</feature>
<evidence type="ECO:0000256" key="3">
    <source>
        <dbReference type="ARBA" id="ARBA00022679"/>
    </source>
</evidence>
<comment type="similarity">
    <text evidence="6">Belongs to the methyltransferase superfamily. tRNA (adenine-N(6)-)-methyltransferase family.</text>
</comment>
<proteinExistence type="inferred from homology"/>
<dbReference type="STRING" id="760192.Halhy_5760"/>
<evidence type="ECO:0000256" key="6">
    <source>
        <dbReference type="HAMAP-Rule" id="MF_01872"/>
    </source>
</evidence>
<dbReference type="GO" id="GO:0005737">
    <property type="term" value="C:cytoplasm"/>
    <property type="evidence" value="ECO:0007669"/>
    <property type="project" value="UniProtKB-SubCell"/>
</dbReference>
<dbReference type="HAMAP" id="MF_01872">
    <property type="entry name" value="tRNA_methyltr_YfiC"/>
    <property type="match status" value="1"/>
</dbReference>
<dbReference type="PROSITE" id="PS00092">
    <property type="entry name" value="N6_MTASE"/>
    <property type="match status" value="1"/>
</dbReference>
<keyword evidence="9" id="KW-1185">Reference proteome</keyword>
<reference evidence="8 9" key="1">
    <citation type="journal article" date="2011" name="Stand. Genomic Sci.">
        <title>Complete genome sequence of Haliscomenobacter hydrossis type strain (O).</title>
        <authorList>
            <consortium name="US DOE Joint Genome Institute (JGI-PGF)"/>
            <person name="Daligault H."/>
            <person name="Lapidus A."/>
            <person name="Zeytun A."/>
            <person name="Nolan M."/>
            <person name="Lucas S."/>
            <person name="Del Rio T.G."/>
            <person name="Tice H."/>
            <person name="Cheng J.F."/>
            <person name="Tapia R."/>
            <person name="Han C."/>
            <person name="Goodwin L."/>
            <person name="Pitluck S."/>
            <person name="Liolios K."/>
            <person name="Pagani I."/>
            <person name="Ivanova N."/>
            <person name="Huntemann M."/>
            <person name="Mavromatis K."/>
            <person name="Mikhailova N."/>
            <person name="Pati A."/>
            <person name="Chen A."/>
            <person name="Palaniappan K."/>
            <person name="Land M."/>
            <person name="Hauser L."/>
            <person name="Brambilla E.M."/>
            <person name="Rohde M."/>
            <person name="Verbarg S."/>
            <person name="Goker M."/>
            <person name="Bristow J."/>
            <person name="Eisen J.A."/>
            <person name="Markowitz V."/>
            <person name="Hugenholtz P."/>
            <person name="Kyrpides N.C."/>
            <person name="Klenk H.P."/>
            <person name="Woyke T."/>
        </authorList>
    </citation>
    <scope>NUCLEOTIDE SEQUENCE [LARGE SCALE GENOMIC DNA]</scope>
    <source>
        <strain evidence="9">ATCC 27775 / DSM 1100 / LMG 10767 / O</strain>
    </source>
</reference>
<accession>F4KWY3</accession>
<dbReference type="InterPro" id="IPR029063">
    <property type="entry name" value="SAM-dependent_MTases_sf"/>
</dbReference>
<keyword evidence="5 6" id="KW-0819">tRNA processing</keyword>
<evidence type="ECO:0000313" key="8">
    <source>
        <dbReference type="EMBL" id="AEE53583.1"/>
    </source>
</evidence>
<dbReference type="GO" id="GO:0003676">
    <property type="term" value="F:nucleic acid binding"/>
    <property type="evidence" value="ECO:0007669"/>
    <property type="project" value="InterPro"/>
</dbReference>
<comment type="catalytic activity">
    <reaction evidence="6">
        <text>adenosine(37) in tRNA1(Val) + S-adenosyl-L-methionine = N(6)-methyladenosine(37) in tRNA1(Val) + S-adenosyl-L-homocysteine + H(+)</text>
        <dbReference type="Rhea" id="RHEA:43160"/>
        <dbReference type="Rhea" id="RHEA-COMP:10369"/>
        <dbReference type="Rhea" id="RHEA-COMP:10370"/>
        <dbReference type="ChEBI" id="CHEBI:15378"/>
        <dbReference type="ChEBI" id="CHEBI:57856"/>
        <dbReference type="ChEBI" id="CHEBI:59789"/>
        <dbReference type="ChEBI" id="CHEBI:74411"/>
        <dbReference type="ChEBI" id="CHEBI:74449"/>
        <dbReference type="EC" id="2.1.1.223"/>
    </reaction>
</comment>
<reference key="2">
    <citation type="submission" date="2011-04" db="EMBL/GenBank/DDBJ databases">
        <title>Complete sequence of chromosome of Haliscomenobacter hydrossis DSM 1100.</title>
        <authorList>
            <consortium name="US DOE Joint Genome Institute (JGI-PGF)"/>
            <person name="Lucas S."/>
            <person name="Han J."/>
            <person name="Lapidus A."/>
            <person name="Bruce D."/>
            <person name="Goodwin L."/>
            <person name="Pitluck S."/>
            <person name="Peters L."/>
            <person name="Kyrpides N."/>
            <person name="Mavromatis K."/>
            <person name="Ivanova N."/>
            <person name="Ovchinnikova G."/>
            <person name="Pagani I."/>
            <person name="Daligault H."/>
            <person name="Detter J.C."/>
            <person name="Han C."/>
            <person name="Land M."/>
            <person name="Hauser L."/>
            <person name="Markowitz V."/>
            <person name="Cheng J.-F."/>
            <person name="Hugenholtz P."/>
            <person name="Woyke T."/>
            <person name="Wu D."/>
            <person name="Verbarg S."/>
            <person name="Frueling A."/>
            <person name="Brambilla E."/>
            <person name="Klenk H.-P."/>
            <person name="Eisen J.A."/>
        </authorList>
    </citation>
    <scope>NUCLEOTIDE SEQUENCE</scope>
    <source>
        <strain>DSM 1100</strain>
    </source>
</reference>
<dbReference type="AlphaFoldDB" id="F4KWY3"/>
<dbReference type="Proteomes" id="UP000008461">
    <property type="component" value="Chromosome"/>
</dbReference>
<evidence type="ECO:0000256" key="2">
    <source>
        <dbReference type="ARBA" id="ARBA00022603"/>
    </source>
</evidence>
<dbReference type="GO" id="GO:0032259">
    <property type="term" value="P:methylation"/>
    <property type="evidence" value="ECO:0007669"/>
    <property type="project" value="UniProtKB-KW"/>
</dbReference>
<comment type="function">
    <text evidence="6">Specifically methylates the adenine in position 37 of tRNA(1)(Val) (anticodon cmo5UAC).</text>
</comment>
<dbReference type="SUPFAM" id="SSF53335">
    <property type="entry name" value="S-adenosyl-L-methionine-dependent methyltransferases"/>
    <property type="match status" value="1"/>
</dbReference>
<keyword evidence="3 6" id="KW-0808">Transferase</keyword>
<dbReference type="HOGENOM" id="CLU_061983_0_0_10"/>
<organism evidence="8 9">
    <name type="scientific">Haliscomenobacter hydrossis (strain ATCC 27775 / DSM 1100 / LMG 10767 / O)</name>
    <dbReference type="NCBI Taxonomy" id="760192"/>
    <lineage>
        <taxon>Bacteria</taxon>
        <taxon>Pseudomonadati</taxon>
        <taxon>Bacteroidota</taxon>
        <taxon>Saprospiria</taxon>
        <taxon>Saprospirales</taxon>
        <taxon>Haliscomenobacteraceae</taxon>
        <taxon>Haliscomenobacter</taxon>
    </lineage>
</organism>
<evidence type="ECO:0000256" key="1">
    <source>
        <dbReference type="ARBA" id="ARBA00022490"/>
    </source>
</evidence>
<dbReference type="InterPro" id="IPR050210">
    <property type="entry name" value="tRNA_Adenine-N(6)_MTase"/>
</dbReference>
<dbReference type="GO" id="GO:0008033">
    <property type="term" value="P:tRNA processing"/>
    <property type="evidence" value="ECO:0007669"/>
    <property type="project" value="UniProtKB-UniRule"/>
</dbReference>
<gene>
    <name evidence="8" type="ordered locus">Halhy_5760</name>
</gene>
<dbReference type="eggNOG" id="COG4123">
    <property type="taxonomic scope" value="Bacteria"/>
</dbReference>
<sequence>MWHVVDLHFQTSRKMSAKATETNLIPGNEQPFQFKQFSIQQDKCSMKVGTDGILLGAWADTSQAKRILDIGAGTGIIAIMLGQRNAEAIIHAVEVDDLAFEQAQENMRNAPWANRLEVIHHSIQDFAETQPQQYDLIVSNPPFFSGGTFSFNQDRNSVRHTIKLPHGDMLRAVQKLLTKSGKFCVILPFVEGLRFQELAGSYHFYCTRVTEVLPKEHKPVERLLMQFELESKTPIRDQLIIQHEGHNEWTEQYQLLTQEFYLKF</sequence>
<protein>
    <recommendedName>
        <fullName evidence="6">tRNA1(Val) (adenine(37)-N6)-methyltransferase</fullName>
        <ecNumber evidence="6">2.1.1.223</ecNumber>
    </recommendedName>
    <alternativeName>
        <fullName evidence="6">tRNA m6A37 methyltransferase</fullName>
    </alternativeName>
</protein>
<keyword evidence="4 6" id="KW-0949">S-adenosyl-L-methionine</keyword>
<comment type="subcellular location">
    <subcellularLocation>
        <location evidence="6">Cytoplasm</location>
    </subcellularLocation>
</comment>
<keyword evidence="1 6" id="KW-0963">Cytoplasm</keyword>
<dbReference type="InterPro" id="IPR022882">
    <property type="entry name" value="tRNA_adenine-N6_MeTrfase"/>
</dbReference>